<evidence type="ECO:0000313" key="1">
    <source>
        <dbReference type="EMBL" id="KOO27854.1"/>
    </source>
</evidence>
<organism evidence="1 2">
    <name type="scientific">Chrysochromulina tobinii</name>
    <dbReference type="NCBI Taxonomy" id="1460289"/>
    <lineage>
        <taxon>Eukaryota</taxon>
        <taxon>Haptista</taxon>
        <taxon>Haptophyta</taxon>
        <taxon>Prymnesiophyceae</taxon>
        <taxon>Prymnesiales</taxon>
        <taxon>Chrysochromulinaceae</taxon>
        <taxon>Chrysochromulina</taxon>
    </lineage>
</organism>
<dbReference type="EMBL" id="JWZX01002655">
    <property type="protein sequence ID" value="KOO27854.1"/>
    <property type="molecule type" value="Genomic_DNA"/>
</dbReference>
<proteinExistence type="predicted"/>
<dbReference type="OrthoDB" id="442460at2759"/>
<dbReference type="InterPro" id="IPR040415">
    <property type="entry name" value="SETD9"/>
</dbReference>
<evidence type="ECO:0008006" key="3">
    <source>
        <dbReference type="Google" id="ProtNLM"/>
    </source>
</evidence>
<dbReference type="PANTHER" id="PTHR33524">
    <property type="entry name" value="C5ORF35"/>
    <property type="match status" value="1"/>
</dbReference>
<sequence length="294" mass="32558">MPPPDLDSLPPPGRQREVVHERIYLQATTLLQRWHRERPSPLPPESLSKPLAAERRAELAAERAAEVNEAQRRAFGFELRVGPSKAGPSAGNGVFLHGSAPPGSVLLFWPGVSYEPADLLLLPGGTRAFEGNEYLMARFDRSIIDASETAQRTIPQEALECPLSAAHIVNHPPSGARPNVMPAPIDWNVSVPRELLTLLPNVSYHRSASAQRLLAGSAYGTESRALIDVFRASVADSIRRTEPEGGPVLRGLAFIAAREVRDEELFLNYRLNPRNGYPSWYSPVDREEDARRWQ</sequence>
<comment type="caution">
    <text evidence="1">The sequence shown here is derived from an EMBL/GenBank/DDBJ whole genome shotgun (WGS) entry which is preliminary data.</text>
</comment>
<dbReference type="AlphaFoldDB" id="A0A0M0JMN1"/>
<keyword evidence="2" id="KW-1185">Reference proteome</keyword>
<dbReference type="Proteomes" id="UP000037460">
    <property type="component" value="Unassembled WGS sequence"/>
</dbReference>
<protein>
    <recommendedName>
        <fullName evidence="3">SET domain-containing protein</fullName>
    </recommendedName>
</protein>
<reference evidence="2" key="1">
    <citation type="journal article" date="2015" name="PLoS Genet.">
        <title>Genome Sequence and Transcriptome Analyses of Chrysochromulina tobin: Metabolic Tools for Enhanced Algal Fitness in the Prominent Order Prymnesiales (Haptophyceae).</title>
        <authorList>
            <person name="Hovde B.T."/>
            <person name="Deodato C.R."/>
            <person name="Hunsperger H.M."/>
            <person name="Ryken S.A."/>
            <person name="Yost W."/>
            <person name="Jha R.K."/>
            <person name="Patterson J."/>
            <person name="Monnat R.J. Jr."/>
            <person name="Barlow S.B."/>
            <person name="Starkenburg S.R."/>
            <person name="Cattolico R.A."/>
        </authorList>
    </citation>
    <scope>NUCLEOTIDE SEQUENCE</scope>
    <source>
        <strain evidence="2">CCMP291</strain>
    </source>
</reference>
<gene>
    <name evidence="1" type="ORF">Ctob_007659</name>
</gene>
<dbReference type="PANTHER" id="PTHR33524:SF1">
    <property type="entry name" value="SET DOMAIN-CONTAINING PROTEIN"/>
    <property type="match status" value="1"/>
</dbReference>
<accession>A0A0M0JMN1</accession>
<name>A0A0M0JMN1_9EUKA</name>
<evidence type="ECO:0000313" key="2">
    <source>
        <dbReference type="Proteomes" id="UP000037460"/>
    </source>
</evidence>